<accession>A0A1C7NDP9</accession>
<dbReference type="Proteomes" id="UP000093000">
    <property type="component" value="Unassembled WGS sequence"/>
</dbReference>
<comment type="caution">
    <text evidence="3">The sequence shown here is derived from an EMBL/GenBank/DDBJ whole genome shotgun (WGS) entry which is preliminary data.</text>
</comment>
<evidence type="ECO:0000256" key="1">
    <source>
        <dbReference type="SAM" id="MobiDB-lite"/>
    </source>
</evidence>
<dbReference type="InParanoid" id="A0A1C7NDP9"/>
<keyword evidence="2" id="KW-0812">Transmembrane</keyword>
<keyword evidence="2" id="KW-1133">Transmembrane helix</keyword>
<evidence type="ECO:0000313" key="4">
    <source>
        <dbReference type="Proteomes" id="UP000093000"/>
    </source>
</evidence>
<feature type="compositionally biased region" description="Polar residues" evidence="1">
    <location>
        <begin position="180"/>
        <end position="199"/>
    </location>
</feature>
<protein>
    <recommendedName>
        <fullName evidence="5">Membrane anchor Opy2 N-terminal domain-containing protein</fullName>
    </recommendedName>
</protein>
<dbReference type="EMBL" id="LUGH01000389">
    <property type="protein sequence ID" value="OBZ85504.1"/>
    <property type="molecule type" value="Genomic_DNA"/>
</dbReference>
<feature type="compositionally biased region" description="Low complexity" evidence="1">
    <location>
        <begin position="146"/>
        <end position="155"/>
    </location>
</feature>
<proteinExistence type="predicted"/>
<evidence type="ECO:0000256" key="2">
    <source>
        <dbReference type="SAM" id="Phobius"/>
    </source>
</evidence>
<evidence type="ECO:0008006" key="5">
    <source>
        <dbReference type="Google" id="ProtNLM"/>
    </source>
</evidence>
<dbReference type="AlphaFoldDB" id="A0A1C7NDP9"/>
<feature type="region of interest" description="Disordered" evidence="1">
    <location>
        <begin position="327"/>
        <end position="363"/>
    </location>
</feature>
<dbReference type="STRING" id="101091.A0A1C7NDP9"/>
<evidence type="ECO:0000313" key="3">
    <source>
        <dbReference type="EMBL" id="OBZ85504.1"/>
    </source>
</evidence>
<gene>
    <name evidence="3" type="ORF">A0J61_06448</name>
</gene>
<feature type="region of interest" description="Disordered" evidence="1">
    <location>
        <begin position="176"/>
        <end position="199"/>
    </location>
</feature>
<dbReference type="OrthoDB" id="2287866at2759"/>
<sequence length="373" mass="39495">MIYAASNCNPPNCSASCTPSCSANEVCTMSTMTTCGVCPDSRCVSRVALGLPPIADSSSSNGSQGNNKALIGGLVGGLLGGGLIIGALIFFFVRRDKKKPSLPLAFRHGNISKRTMGSQAMQENAPSERQITSGIIPVTFIPPSATTTTTTTTTTSDTNIHSSTARNDDLEAQYHHPSSAVHNQDSDNPFSDRPVSNATSIMSTNSDYYKRSSTDSQVGHQKATVVQATQALRARPTIMRVKTVRQADKLTRSGSIKSIRPEAQQSNSSVNLATNESVLTTSTSLTSETNRESIITSATLKTPTTPSDPIIKPSTIAAKETGISQGIESPFDDKNEMSHSTSISSETMSRSNKMDSLMSAPGDGEITIFWNGS</sequence>
<keyword evidence="4" id="KW-1185">Reference proteome</keyword>
<feature type="transmembrane region" description="Helical" evidence="2">
    <location>
        <begin position="69"/>
        <end position="93"/>
    </location>
</feature>
<organism evidence="3 4">
    <name type="scientific">Choanephora cucurbitarum</name>
    <dbReference type="NCBI Taxonomy" id="101091"/>
    <lineage>
        <taxon>Eukaryota</taxon>
        <taxon>Fungi</taxon>
        <taxon>Fungi incertae sedis</taxon>
        <taxon>Mucoromycota</taxon>
        <taxon>Mucoromycotina</taxon>
        <taxon>Mucoromycetes</taxon>
        <taxon>Mucorales</taxon>
        <taxon>Mucorineae</taxon>
        <taxon>Choanephoraceae</taxon>
        <taxon>Choanephoroideae</taxon>
        <taxon>Choanephora</taxon>
    </lineage>
</organism>
<name>A0A1C7NDP9_9FUNG</name>
<feature type="compositionally biased region" description="Low complexity" evidence="1">
    <location>
        <begin position="338"/>
        <end position="351"/>
    </location>
</feature>
<keyword evidence="2" id="KW-0472">Membrane</keyword>
<feature type="region of interest" description="Disordered" evidence="1">
    <location>
        <begin position="142"/>
        <end position="163"/>
    </location>
</feature>
<reference evidence="3 4" key="1">
    <citation type="submission" date="2016-03" db="EMBL/GenBank/DDBJ databases">
        <title>Choanephora cucurbitarum.</title>
        <authorList>
            <person name="Min B."/>
            <person name="Park H."/>
            <person name="Park J.-H."/>
            <person name="Shin H.-D."/>
            <person name="Choi I.-G."/>
        </authorList>
    </citation>
    <scope>NUCLEOTIDE SEQUENCE [LARGE SCALE GENOMIC DNA]</scope>
    <source>
        <strain evidence="3 4">KUS-F28377</strain>
    </source>
</reference>